<keyword evidence="3" id="KW-1185">Reference proteome</keyword>
<evidence type="ECO:0000313" key="3">
    <source>
        <dbReference type="Proteomes" id="UP001497480"/>
    </source>
</evidence>
<feature type="region of interest" description="Disordered" evidence="1">
    <location>
        <begin position="1"/>
        <end position="61"/>
    </location>
</feature>
<feature type="compositionally biased region" description="Basic and acidic residues" evidence="1">
    <location>
        <begin position="149"/>
        <end position="159"/>
    </location>
</feature>
<organism evidence="2 3">
    <name type="scientific">Lupinus luteus</name>
    <name type="common">European yellow lupine</name>
    <dbReference type="NCBI Taxonomy" id="3873"/>
    <lineage>
        <taxon>Eukaryota</taxon>
        <taxon>Viridiplantae</taxon>
        <taxon>Streptophyta</taxon>
        <taxon>Embryophyta</taxon>
        <taxon>Tracheophyta</taxon>
        <taxon>Spermatophyta</taxon>
        <taxon>Magnoliopsida</taxon>
        <taxon>eudicotyledons</taxon>
        <taxon>Gunneridae</taxon>
        <taxon>Pentapetalae</taxon>
        <taxon>rosids</taxon>
        <taxon>fabids</taxon>
        <taxon>Fabales</taxon>
        <taxon>Fabaceae</taxon>
        <taxon>Papilionoideae</taxon>
        <taxon>50 kb inversion clade</taxon>
        <taxon>genistoids sensu lato</taxon>
        <taxon>core genistoids</taxon>
        <taxon>Genisteae</taxon>
        <taxon>Lupinus</taxon>
    </lineage>
</organism>
<dbReference type="PANTHER" id="PTHR33448">
    <property type="entry name" value="CHLOROPLAST PROTEIN HCF243-RELATED"/>
    <property type="match status" value="1"/>
</dbReference>
<evidence type="ECO:0000256" key="1">
    <source>
        <dbReference type="SAM" id="MobiDB-lite"/>
    </source>
</evidence>
<gene>
    <name evidence="2" type="ORF">LLUT_LOCUS8895</name>
</gene>
<evidence type="ECO:0000313" key="2">
    <source>
        <dbReference type="EMBL" id="CAL0307835.1"/>
    </source>
</evidence>
<feature type="region of interest" description="Disordered" evidence="1">
    <location>
        <begin position="136"/>
        <end position="164"/>
    </location>
</feature>
<protein>
    <submittedName>
        <fullName evidence="2">Uncharacterized protein</fullName>
    </submittedName>
</protein>
<dbReference type="AlphaFoldDB" id="A0AAV1WEV0"/>
<feature type="compositionally biased region" description="Polar residues" evidence="1">
    <location>
        <begin position="47"/>
        <end position="61"/>
    </location>
</feature>
<sequence>MHAHLRIEENNQSHPIRTQDRKNRDHNNHRLKKSSTTRPIGQASPFAWNNTKSEVTEPTSPKVNCAGKIKVMRPKTTATKIWQSVMEEIEKPHNNNKQKKHSELAPSLSFKKEVMHLFTCLHGMRLDLRCFGTLNPEGEDNDDIEDEGYVGKEKEKENPNETSGTVFPKWLMVLQENNQGNVFEKEDTNGSTAEETEDKNTGPPPNALLLMRCRSAPVKSWLIQNAEKNNEEREVVENEHIEEGKVKGKRKSLKLLMEENRKNENLVVMRYDSDSYKISSSEIDKESKL</sequence>
<feature type="compositionally biased region" description="Acidic residues" evidence="1">
    <location>
        <begin position="137"/>
        <end position="148"/>
    </location>
</feature>
<feature type="compositionally biased region" description="Basic and acidic residues" evidence="1">
    <location>
        <begin position="1"/>
        <end position="28"/>
    </location>
</feature>
<dbReference type="EMBL" id="CAXHTB010000006">
    <property type="protein sequence ID" value="CAL0307835.1"/>
    <property type="molecule type" value="Genomic_DNA"/>
</dbReference>
<reference evidence="2 3" key="1">
    <citation type="submission" date="2024-03" db="EMBL/GenBank/DDBJ databases">
        <authorList>
            <person name="Martinez-Hernandez J."/>
        </authorList>
    </citation>
    <scope>NUCLEOTIDE SEQUENCE [LARGE SCALE GENOMIC DNA]</scope>
</reference>
<dbReference type="PANTHER" id="PTHR33448:SF3">
    <property type="entry name" value="OS09G0370000 PROTEIN"/>
    <property type="match status" value="1"/>
</dbReference>
<dbReference type="Proteomes" id="UP001497480">
    <property type="component" value="Unassembled WGS sequence"/>
</dbReference>
<proteinExistence type="predicted"/>
<comment type="caution">
    <text evidence="2">The sequence shown here is derived from an EMBL/GenBank/DDBJ whole genome shotgun (WGS) entry which is preliminary data.</text>
</comment>
<name>A0AAV1WEV0_LUPLU</name>
<feature type="region of interest" description="Disordered" evidence="1">
    <location>
        <begin position="183"/>
        <end position="204"/>
    </location>
</feature>
<accession>A0AAV1WEV0</accession>